<dbReference type="InterPro" id="IPR001584">
    <property type="entry name" value="Integrase_cat-core"/>
</dbReference>
<sequence length="274" mass="32061">MRRHRRLLTRKWTYPHPTGRPPIPDDLRNLVVRLAAENPTWGHRRIQGELTRWGHHLGAGTIRRILRHRHIGPAPRQTDTSWRQFLRTQASGLLATDFFHIDTIGLRRLYVLFVREVTTRRVHILGVTAHPTADWVAQQARNLLMQLGDRVRQFKHLIRDRDTKFTDTFDAVFAAEDIEIVKIPPRRPRANCYAERWVSSARRECTDRILIYNEKHALTVLNTYVRHFNNHRPHQALRHTAPNDDPNATIIPAAAPIRRQRLLGGVINEYHRAA</sequence>
<organism evidence="2 3">
    <name type="scientific">Kibdelosporangium banguiense</name>
    <dbReference type="NCBI Taxonomy" id="1365924"/>
    <lineage>
        <taxon>Bacteria</taxon>
        <taxon>Bacillati</taxon>
        <taxon>Actinomycetota</taxon>
        <taxon>Actinomycetes</taxon>
        <taxon>Pseudonocardiales</taxon>
        <taxon>Pseudonocardiaceae</taxon>
        <taxon>Kibdelosporangium</taxon>
    </lineage>
</organism>
<evidence type="ECO:0000259" key="1">
    <source>
        <dbReference type="PROSITE" id="PS50994"/>
    </source>
</evidence>
<reference evidence="2 3" key="1">
    <citation type="submission" date="2021-03" db="EMBL/GenBank/DDBJ databases">
        <title>Sequencing the genomes of 1000 actinobacteria strains.</title>
        <authorList>
            <person name="Klenk H.-P."/>
        </authorList>
    </citation>
    <scope>NUCLEOTIDE SEQUENCE [LARGE SCALE GENOMIC DNA]</scope>
    <source>
        <strain evidence="2 3">DSM 46670</strain>
    </source>
</reference>
<evidence type="ECO:0000313" key="3">
    <source>
        <dbReference type="Proteomes" id="UP001519332"/>
    </source>
</evidence>
<name>A0ABS4TWF4_9PSEU</name>
<evidence type="ECO:0000313" key="2">
    <source>
        <dbReference type="EMBL" id="MBP2328741.1"/>
    </source>
</evidence>
<gene>
    <name evidence="2" type="ORF">JOF56_009126</name>
</gene>
<protein>
    <recommendedName>
        <fullName evidence="1">Integrase catalytic domain-containing protein</fullName>
    </recommendedName>
</protein>
<comment type="caution">
    <text evidence="2">The sequence shown here is derived from an EMBL/GenBank/DDBJ whole genome shotgun (WGS) entry which is preliminary data.</text>
</comment>
<dbReference type="InterPro" id="IPR036397">
    <property type="entry name" value="RNaseH_sf"/>
</dbReference>
<accession>A0ABS4TWF4</accession>
<dbReference type="SUPFAM" id="SSF53098">
    <property type="entry name" value="Ribonuclease H-like"/>
    <property type="match status" value="1"/>
</dbReference>
<dbReference type="Gene3D" id="3.30.420.10">
    <property type="entry name" value="Ribonuclease H-like superfamily/Ribonuclease H"/>
    <property type="match status" value="1"/>
</dbReference>
<dbReference type="RefSeq" id="WP_245378662.1">
    <property type="nucleotide sequence ID" value="NZ_JAGINW010000001.1"/>
</dbReference>
<dbReference type="InterPro" id="IPR012337">
    <property type="entry name" value="RNaseH-like_sf"/>
</dbReference>
<keyword evidence="3" id="KW-1185">Reference proteome</keyword>
<dbReference type="EMBL" id="JAGINW010000001">
    <property type="protein sequence ID" value="MBP2328741.1"/>
    <property type="molecule type" value="Genomic_DNA"/>
</dbReference>
<feature type="domain" description="Integrase catalytic" evidence="1">
    <location>
        <begin position="71"/>
        <end position="254"/>
    </location>
</feature>
<proteinExistence type="predicted"/>
<dbReference type="PROSITE" id="PS50994">
    <property type="entry name" value="INTEGRASE"/>
    <property type="match status" value="1"/>
</dbReference>
<dbReference type="Proteomes" id="UP001519332">
    <property type="component" value="Unassembled WGS sequence"/>
</dbReference>
<dbReference type="Pfam" id="PF13683">
    <property type="entry name" value="rve_3"/>
    <property type="match status" value="1"/>
</dbReference>